<reference evidence="1 2" key="1">
    <citation type="submission" date="2024-02" db="EMBL/GenBank/DDBJ databases">
        <title>High-quality chromosome-scale genome assembly of Pensacola bahiagrass (Paspalum notatum Flugge var. saurae).</title>
        <authorList>
            <person name="Vega J.M."/>
            <person name="Podio M."/>
            <person name="Orjuela J."/>
            <person name="Siena L.A."/>
            <person name="Pessino S.C."/>
            <person name="Combes M.C."/>
            <person name="Mariac C."/>
            <person name="Albertini E."/>
            <person name="Pupilli F."/>
            <person name="Ortiz J.P.A."/>
            <person name="Leblanc O."/>
        </authorList>
    </citation>
    <scope>NUCLEOTIDE SEQUENCE [LARGE SCALE GENOMIC DNA]</scope>
    <source>
        <strain evidence="1">R1</strain>
        <tissue evidence="1">Leaf</tissue>
    </source>
</reference>
<protein>
    <submittedName>
        <fullName evidence="1">Uncharacterized protein</fullName>
    </submittedName>
</protein>
<evidence type="ECO:0000313" key="2">
    <source>
        <dbReference type="Proteomes" id="UP001341281"/>
    </source>
</evidence>
<name>A0AAQ3WQN9_PASNO</name>
<accession>A0AAQ3WQN9</accession>
<dbReference type="AlphaFoldDB" id="A0AAQ3WQN9"/>
<organism evidence="1 2">
    <name type="scientific">Paspalum notatum var. saurae</name>
    <dbReference type="NCBI Taxonomy" id="547442"/>
    <lineage>
        <taxon>Eukaryota</taxon>
        <taxon>Viridiplantae</taxon>
        <taxon>Streptophyta</taxon>
        <taxon>Embryophyta</taxon>
        <taxon>Tracheophyta</taxon>
        <taxon>Spermatophyta</taxon>
        <taxon>Magnoliopsida</taxon>
        <taxon>Liliopsida</taxon>
        <taxon>Poales</taxon>
        <taxon>Poaceae</taxon>
        <taxon>PACMAD clade</taxon>
        <taxon>Panicoideae</taxon>
        <taxon>Andropogonodae</taxon>
        <taxon>Paspaleae</taxon>
        <taxon>Paspalinae</taxon>
        <taxon>Paspalum</taxon>
    </lineage>
</organism>
<dbReference type="Proteomes" id="UP001341281">
    <property type="component" value="Chromosome 04"/>
</dbReference>
<evidence type="ECO:0000313" key="1">
    <source>
        <dbReference type="EMBL" id="WVZ69891.1"/>
    </source>
</evidence>
<keyword evidence="2" id="KW-1185">Reference proteome</keyword>
<proteinExistence type="predicted"/>
<gene>
    <name evidence="1" type="ORF">U9M48_018607</name>
</gene>
<sequence>MYLAPSIPSIKVKVGSVSASPPHRACWSFAVIRTSGDPRQAHPETCSTSTVATTADATQDAGSVHSSLLAATKACEVRCSSYIVRAPAASGAEAS</sequence>
<dbReference type="EMBL" id="CP144748">
    <property type="protein sequence ID" value="WVZ69891.1"/>
    <property type="molecule type" value="Genomic_DNA"/>
</dbReference>